<comment type="similarity">
    <text evidence="7">Belongs to the phosphatidylethanolamine-binding protein family. Mitochondrion-specific ribosomal protein mL38 subfamily.</text>
</comment>
<dbReference type="RefSeq" id="XP_030381278.1">
    <property type="nucleotide sequence ID" value="XM_030525418.1"/>
</dbReference>
<dbReference type="PANTHER" id="PTHR11362:SF133">
    <property type="entry name" value="LARGE RIBOSOMAL SUBUNIT PROTEIN ML38"/>
    <property type="match status" value="1"/>
</dbReference>
<dbReference type="InterPro" id="IPR036610">
    <property type="entry name" value="PEBP-like_sf"/>
</dbReference>
<dbReference type="AlphaFoldDB" id="A0A6J2U1E4"/>
<dbReference type="Pfam" id="PF01161">
    <property type="entry name" value="PBP"/>
    <property type="match status" value="1"/>
</dbReference>
<keyword evidence="10" id="KW-1185">Reference proteome</keyword>
<keyword evidence="5" id="KW-0496">Mitochondrion</keyword>
<dbReference type="GO" id="GO:0005743">
    <property type="term" value="C:mitochondrial inner membrane"/>
    <property type="evidence" value="ECO:0007669"/>
    <property type="project" value="UniProtKB-ARBA"/>
</dbReference>
<dbReference type="SUPFAM" id="SSF49777">
    <property type="entry name" value="PEBP-like"/>
    <property type="match status" value="1"/>
</dbReference>
<dbReference type="CTD" id="64978"/>
<evidence type="ECO:0000256" key="7">
    <source>
        <dbReference type="ARBA" id="ARBA00038016"/>
    </source>
</evidence>
<evidence type="ECO:0000256" key="9">
    <source>
        <dbReference type="ARBA" id="ARBA00041206"/>
    </source>
</evidence>
<gene>
    <name evidence="11" type="primary">LOC115629098</name>
</gene>
<evidence type="ECO:0000256" key="3">
    <source>
        <dbReference type="ARBA" id="ARBA00022980"/>
    </source>
</evidence>
<evidence type="ECO:0000256" key="8">
    <source>
        <dbReference type="ARBA" id="ARBA00039444"/>
    </source>
</evidence>
<evidence type="ECO:0000256" key="5">
    <source>
        <dbReference type="ARBA" id="ARBA00023128"/>
    </source>
</evidence>
<dbReference type="PANTHER" id="PTHR11362">
    <property type="entry name" value="PHOSPHATIDYLETHANOLAMINE-BINDING PROTEIN"/>
    <property type="match status" value="1"/>
</dbReference>
<dbReference type="GO" id="GO:0005762">
    <property type="term" value="C:mitochondrial large ribosomal subunit"/>
    <property type="evidence" value="ECO:0007669"/>
    <property type="project" value="TreeGrafter"/>
</dbReference>
<keyword evidence="6" id="KW-0687">Ribonucleoprotein</keyword>
<dbReference type="GeneID" id="115629098"/>
<dbReference type="CDD" id="cd00866">
    <property type="entry name" value="PEBP_euk"/>
    <property type="match status" value="1"/>
</dbReference>
<organism evidence="10 11">
    <name type="scientific">Drosophila lebanonensis</name>
    <name type="common">Fruit fly</name>
    <name type="synonym">Scaptodrosophila lebanonensis</name>
    <dbReference type="NCBI Taxonomy" id="7225"/>
    <lineage>
        <taxon>Eukaryota</taxon>
        <taxon>Metazoa</taxon>
        <taxon>Ecdysozoa</taxon>
        <taxon>Arthropoda</taxon>
        <taxon>Hexapoda</taxon>
        <taxon>Insecta</taxon>
        <taxon>Pterygota</taxon>
        <taxon>Neoptera</taxon>
        <taxon>Endopterygota</taxon>
        <taxon>Diptera</taxon>
        <taxon>Brachycera</taxon>
        <taxon>Muscomorpha</taxon>
        <taxon>Ephydroidea</taxon>
        <taxon>Drosophilidae</taxon>
        <taxon>Scaptodrosophila</taxon>
    </lineage>
</organism>
<comment type="subcellular location">
    <subcellularLocation>
        <location evidence="1">Mitochondrion</location>
    </subcellularLocation>
</comment>
<protein>
    <recommendedName>
        <fullName evidence="8">Large ribosomal subunit protein mL38</fullName>
    </recommendedName>
    <alternativeName>
        <fullName evidence="9">39S ribosomal protein L38, mitochondrial</fullName>
    </alternativeName>
</protein>
<evidence type="ECO:0000256" key="6">
    <source>
        <dbReference type="ARBA" id="ARBA00023274"/>
    </source>
</evidence>
<reference evidence="11" key="1">
    <citation type="submission" date="2025-08" db="UniProtKB">
        <authorList>
            <consortium name="RefSeq"/>
        </authorList>
    </citation>
    <scope>IDENTIFICATION</scope>
    <source>
        <strain evidence="11">11010-0011.00</strain>
        <tissue evidence="11">Whole body</tissue>
    </source>
</reference>
<keyword evidence="4" id="KW-0175">Coiled coil</keyword>
<evidence type="ECO:0000256" key="1">
    <source>
        <dbReference type="ARBA" id="ARBA00004173"/>
    </source>
</evidence>
<evidence type="ECO:0000256" key="2">
    <source>
        <dbReference type="ARBA" id="ARBA00022946"/>
    </source>
</evidence>
<keyword evidence="3 11" id="KW-0689">Ribosomal protein</keyword>
<keyword evidence="2" id="KW-0809">Transit peptide</keyword>
<proteinExistence type="inferred from homology"/>
<evidence type="ECO:0000313" key="11">
    <source>
        <dbReference type="RefSeq" id="XP_030381278.1"/>
    </source>
</evidence>
<evidence type="ECO:0000313" key="10">
    <source>
        <dbReference type="Proteomes" id="UP000504634"/>
    </source>
</evidence>
<sequence>MSCSNFLIRAGTRSGLLNTQGTAAPLLNVLVRHGHRMRGKAPGEARSMEQRLQEENVSDPEVTARINIGFPQLRPSRSVQLKARLEHLKAQRANVELEKQARSNTLLIDLDKVQQAYKQTTGQYDLRLMADHYGIFDHLFGSAYFIPRVALDIWYDTDSSSSSPVYNGNVIKPAEATKAPHVSFDGMLDPITGKPATNGNSYWTLLATNPDAHYTQTSAECLHWFIANIPNGNVKDGEVLAEYLQPFPPKGFGYQRIVFVLYKQQGKLDLSSYMLSAKDSKNLEKRTFSTLDFYRQQQEHLTPAGLAFYQTNWDESLTQFYHNVLELKEPIYEYDFPKPYLADQKFFPLKQAFNLYMDKHRDPKQVNKEYLERKLMKTHPFEGPEKPLQFPMAHPIRDVPSWQKTEIRKERLGTGRVQDY</sequence>
<accession>A0A6J2U1E4</accession>
<dbReference type="Gene3D" id="3.90.280.10">
    <property type="entry name" value="PEBP-like"/>
    <property type="match status" value="1"/>
</dbReference>
<dbReference type="FunFam" id="3.90.280.10:FF:000002">
    <property type="entry name" value="39S ribosomal protein L38, mitochondrial"/>
    <property type="match status" value="1"/>
</dbReference>
<dbReference type="OrthoDB" id="2153661at2759"/>
<evidence type="ECO:0000256" key="4">
    <source>
        <dbReference type="ARBA" id="ARBA00023054"/>
    </source>
</evidence>
<name>A0A6J2U1E4_DROLE</name>
<dbReference type="InterPro" id="IPR008914">
    <property type="entry name" value="PEBP"/>
</dbReference>
<dbReference type="Proteomes" id="UP000504634">
    <property type="component" value="Unplaced"/>
</dbReference>
<dbReference type="InterPro" id="IPR035810">
    <property type="entry name" value="PEBP_euk"/>
</dbReference>